<feature type="chain" id="PRO_5025417159" description="Extracellular solute-binding protein" evidence="1">
    <location>
        <begin position="26"/>
        <end position="462"/>
    </location>
</feature>
<sequence>MQTRTINRRVFLKGSAMALGVSALAACTVVAPTTDGGAPMPTAGVLWGLQYDHHIGAYERLSDLYLEQSGVELTVAPQPWPIETKLIAALSAGTQPEAACIMGKVLVPLHIQNALMPLRESVYNHNGLDVDEDFNGDSVEAYSWGDDIWGVPTEMNGVGSMVNVPVDEVEAMGMADAFPPTNGEPYFDSYTSMWELAKSLQVEEDGTVVRWGLSSKGWDAQSYLGIVRSLLAAEGTDWWDNDNKNFNVDTDAGVQAMELFVATPVEMGIETELDQNHVDAALAGKVALARGNGTPMIEGHKHGYSYELTGAPRVTPPDAPLFVGEGGWGFVAPRQSKQPDVSIDFLRMVGTLEGQTEYARIYGGAAHTAWRGLVGVYDHFEDSSDASSAVKAHKLLQALASTTGYYGQGFGSPSSVDGAVAQVCSEVRQQNLTAAEGAAVLQGRLDAIYAQFQSDMSTYTPA</sequence>
<protein>
    <recommendedName>
        <fullName evidence="3">Extracellular solute-binding protein</fullName>
    </recommendedName>
</protein>
<dbReference type="InterPro" id="IPR006311">
    <property type="entry name" value="TAT_signal"/>
</dbReference>
<dbReference type="SUPFAM" id="SSF53850">
    <property type="entry name" value="Periplasmic binding protein-like II"/>
    <property type="match status" value="1"/>
</dbReference>
<dbReference type="EMBL" id="VXPY01000122">
    <property type="protein sequence ID" value="MYD92055.1"/>
    <property type="molecule type" value="Genomic_DNA"/>
</dbReference>
<keyword evidence="1" id="KW-0732">Signal</keyword>
<evidence type="ECO:0000256" key="1">
    <source>
        <dbReference type="SAM" id="SignalP"/>
    </source>
</evidence>
<accession>A0A6B1DZC5</accession>
<feature type="signal peptide" evidence="1">
    <location>
        <begin position="1"/>
        <end position="25"/>
    </location>
</feature>
<evidence type="ECO:0008006" key="3">
    <source>
        <dbReference type="Google" id="ProtNLM"/>
    </source>
</evidence>
<reference evidence="2" key="1">
    <citation type="submission" date="2019-09" db="EMBL/GenBank/DDBJ databases">
        <title>Characterisation of the sponge microbiome using genome-centric metagenomics.</title>
        <authorList>
            <person name="Engelberts J.P."/>
            <person name="Robbins S.J."/>
            <person name="De Goeij J.M."/>
            <person name="Aranda M."/>
            <person name="Bell S.C."/>
            <person name="Webster N.S."/>
        </authorList>
    </citation>
    <scope>NUCLEOTIDE SEQUENCE</scope>
    <source>
        <strain evidence="2">SB0662_bin_9</strain>
    </source>
</reference>
<dbReference type="AlphaFoldDB" id="A0A6B1DZC5"/>
<evidence type="ECO:0000313" key="2">
    <source>
        <dbReference type="EMBL" id="MYD92055.1"/>
    </source>
</evidence>
<name>A0A6B1DZC5_9CHLR</name>
<dbReference type="Gene3D" id="3.40.190.10">
    <property type="entry name" value="Periplasmic binding protein-like II"/>
    <property type="match status" value="1"/>
</dbReference>
<proteinExistence type="predicted"/>
<gene>
    <name evidence="2" type="ORF">F4Y08_17280</name>
</gene>
<comment type="caution">
    <text evidence="2">The sequence shown here is derived from an EMBL/GenBank/DDBJ whole genome shotgun (WGS) entry which is preliminary data.</text>
</comment>
<dbReference type="PROSITE" id="PS51318">
    <property type="entry name" value="TAT"/>
    <property type="match status" value="1"/>
</dbReference>
<organism evidence="2">
    <name type="scientific">Caldilineaceae bacterium SB0662_bin_9</name>
    <dbReference type="NCBI Taxonomy" id="2605258"/>
    <lineage>
        <taxon>Bacteria</taxon>
        <taxon>Bacillati</taxon>
        <taxon>Chloroflexota</taxon>
        <taxon>Caldilineae</taxon>
        <taxon>Caldilineales</taxon>
        <taxon>Caldilineaceae</taxon>
    </lineage>
</organism>
<dbReference type="PROSITE" id="PS51257">
    <property type="entry name" value="PROKAR_LIPOPROTEIN"/>
    <property type="match status" value="1"/>
</dbReference>